<accession>A0ABQ3I9V8</accession>
<evidence type="ECO:0000313" key="2">
    <source>
        <dbReference type="Proteomes" id="UP000658258"/>
    </source>
</evidence>
<organism evidence="1 2">
    <name type="scientific">Roseivirga thermotolerans</name>
    <dbReference type="NCBI Taxonomy" id="1758176"/>
    <lineage>
        <taxon>Bacteria</taxon>
        <taxon>Pseudomonadati</taxon>
        <taxon>Bacteroidota</taxon>
        <taxon>Cytophagia</taxon>
        <taxon>Cytophagales</taxon>
        <taxon>Roseivirgaceae</taxon>
        <taxon>Roseivirga</taxon>
    </lineage>
</organism>
<proteinExistence type="predicted"/>
<evidence type="ECO:0000313" key="1">
    <source>
        <dbReference type="EMBL" id="GHE76024.1"/>
    </source>
</evidence>
<gene>
    <name evidence="1" type="ORF">GCM10011340_36100</name>
</gene>
<keyword evidence="2" id="KW-1185">Reference proteome</keyword>
<name>A0ABQ3I9V8_9BACT</name>
<comment type="caution">
    <text evidence="1">The sequence shown here is derived from an EMBL/GenBank/DDBJ whole genome shotgun (WGS) entry which is preliminary data.</text>
</comment>
<dbReference type="Proteomes" id="UP000658258">
    <property type="component" value="Unassembled WGS sequence"/>
</dbReference>
<sequence length="54" mass="5809">MTDADLMKFANDHEESSNLYSLTTNTTLKAGTLPANSNLSVGSSGLFEGKFLLR</sequence>
<dbReference type="EMBL" id="BNAG01000007">
    <property type="protein sequence ID" value="GHE76024.1"/>
    <property type="molecule type" value="Genomic_DNA"/>
</dbReference>
<protein>
    <submittedName>
        <fullName evidence="1">Uncharacterized protein</fullName>
    </submittedName>
</protein>
<reference evidence="2" key="1">
    <citation type="journal article" date="2019" name="Int. J. Syst. Evol. Microbiol.">
        <title>The Global Catalogue of Microorganisms (GCM) 10K type strain sequencing project: providing services to taxonomists for standard genome sequencing and annotation.</title>
        <authorList>
            <consortium name="The Broad Institute Genomics Platform"/>
            <consortium name="The Broad Institute Genome Sequencing Center for Infectious Disease"/>
            <person name="Wu L."/>
            <person name="Ma J."/>
        </authorList>
    </citation>
    <scope>NUCLEOTIDE SEQUENCE [LARGE SCALE GENOMIC DNA]</scope>
    <source>
        <strain evidence="2">CGMCC 1.15111</strain>
    </source>
</reference>